<keyword evidence="3" id="KW-1185">Reference proteome</keyword>
<dbReference type="Pfam" id="PF13676">
    <property type="entry name" value="TIR_2"/>
    <property type="match status" value="1"/>
</dbReference>
<name>A0ABP8I6V0_9BURK</name>
<dbReference type="RefSeq" id="WP_345540373.1">
    <property type="nucleotide sequence ID" value="NZ_BAABGJ010000076.1"/>
</dbReference>
<dbReference type="Pfam" id="PF13289">
    <property type="entry name" value="SIR2_2"/>
    <property type="match status" value="1"/>
</dbReference>
<proteinExistence type="predicted"/>
<dbReference type="Proteomes" id="UP001500975">
    <property type="component" value="Unassembled WGS sequence"/>
</dbReference>
<dbReference type="EMBL" id="BAABGJ010000076">
    <property type="protein sequence ID" value="GAA4352590.1"/>
    <property type="molecule type" value="Genomic_DNA"/>
</dbReference>
<comment type="caution">
    <text evidence="2">The sequence shown here is derived from an EMBL/GenBank/DDBJ whole genome shotgun (WGS) entry which is preliminary data.</text>
</comment>
<dbReference type="InterPro" id="IPR000157">
    <property type="entry name" value="TIR_dom"/>
</dbReference>
<evidence type="ECO:0000259" key="1">
    <source>
        <dbReference type="Pfam" id="PF13676"/>
    </source>
</evidence>
<evidence type="ECO:0000313" key="2">
    <source>
        <dbReference type="EMBL" id="GAA4352590.1"/>
    </source>
</evidence>
<reference evidence="3" key="1">
    <citation type="journal article" date="2019" name="Int. J. Syst. Evol. Microbiol.">
        <title>The Global Catalogue of Microorganisms (GCM) 10K type strain sequencing project: providing services to taxonomists for standard genome sequencing and annotation.</title>
        <authorList>
            <consortium name="The Broad Institute Genomics Platform"/>
            <consortium name="The Broad Institute Genome Sequencing Center for Infectious Disease"/>
            <person name="Wu L."/>
            <person name="Ma J."/>
        </authorList>
    </citation>
    <scope>NUCLEOTIDE SEQUENCE [LARGE SCALE GENOMIC DNA]</scope>
    <source>
        <strain evidence="3">JCM 17804</strain>
    </source>
</reference>
<dbReference type="Gene3D" id="3.40.50.10140">
    <property type="entry name" value="Toll/interleukin-1 receptor homology (TIR) domain"/>
    <property type="match status" value="1"/>
</dbReference>
<feature type="domain" description="TIR" evidence="1">
    <location>
        <begin position="320"/>
        <end position="422"/>
    </location>
</feature>
<gene>
    <name evidence="2" type="ORF">GCM10023165_42030</name>
</gene>
<dbReference type="SUPFAM" id="SSF52200">
    <property type="entry name" value="Toll/Interleukin receptor TIR domain"/>
    <property type="match status" value="1"/>
</dbReference>
<sequence length="465" mass="51916">MSDEISVHDDLADELDEFFWGDLLDYIADGHVVVVVDSGLLEVSYRGQHIGFDALVATRLAERLHLDMRGIAGVPRLDDVVSRYLLSPRARKEDLYVRVAQVVKDLDVEPPQALLDLAAVTGLDLFVTLAFDGLLVRAIDLVRHAGQSRTAAIAFAPNRAADLPVPRERLTTPTVFHLLGRQSSAPEWVICDEDRLEFLHALQDDARRPKLLFDALRDDHLLLIGCRLPDWLARFFLRAARNERLSSRRQTVEYLVDPRVAGDLGLRAFLADFSPATRVVALDPAGFCAELRKRWVQRQPHSTPSASPLAGTSAAVEGAVFISYSSQDTAAARSLAQALDAAGIDVWFDHAELKAGDDWDRRIRRGVEDSTLFVPVISGATQDAQRRRDFFWREWNAADERARGMAPDEPFLLPVVIDDTPPYGSVVPDRFRAAQWTLAPGGRVTPEFVDRVRDLYRRVSGRGRS</sequence>
<organism evidence="2 3">
    <name type="scientific">Variovorax defluvii</name>
    <dbReference type="NCBI Taxonomy" id="913761"/>
    <lineage>
        <taxon>Bacteria</taxon>
        <taxon>Pseudomonadati</taxon>
        <taxon>Pseudomonadota</taxon>
        <taxon>Betaproteobacteria</taxon>
        <taxon>Burkholderiales</taxon>
        <taxon>Comamonadaceae</taxon>
        <taxon>Variovorax</taxon>
    </lineage>
</organism>
<evidence type="ECO:0000313" key="3">
    <source>
        <dbReference type="Proteomes" id="UP001500975"/>
    </source>
</evidence>
<protein>
    <recommendedName>
        <fullName evidence="1">TIR domain-containing protein</fullName>
    </recommendedName>
</protein>
<dbReference type="InterPro" id="IPR035897">
    <property type="entry name" value="Toll_tir_struct_dom_sf"/>
</dbReference>
<accession>A0ABP8I6V0</accession>